<sequence>MKQVLYAVLFLVLGVFSGGRATNTKLKEVFSWKQLDYKFEDESARNLSLETGELIKEHNLPLGLEVWKDKVFITVPRWKSGVPSTLNYVPKNGSNSPELIPYPSWDFNNISNAENGTVIVNTFRVRADECDRLWVMDCGINNILGSSQQLSLPKILVFDLKTDKLIREYKLKPGSVKEDSFFANVVVDIANTETGCDSAFAYIPDLGSYGLIVYSWADNDSWRIKHHYFHFDPLAGNYHIGGINFQWTDGIFGLALSPPDAEGYKTLYFHPLSSTREFAVSTKIVQNKTIASDSYYEYKVLGSRGPNSQATASMVDQKSGVLFYTQVNKNGVGCWNPASGDYSADTNGLIATDNVTMVFPNDLKVDRDSNLWILTDRLPSFIYTHLDFNDTNFRVLSAPVQEIIEGTVCEQKK</sequence>
<dbReference type="EMBL" id="GDKW01000657">
    <property type="protein sequence ID" value="JAI55938.1"/>
    <property type="molecule type" value="mRNA"/>
</dbReference>
<comment type="subcellular location">
    <subcellularLocation>
        <location evidence="1">Secreted</location>
    </subcellularLocation>
</comment>
<reference evidence="5" key="1">
    <citation type="journal article" date="2016" name="PLoS Negl. Trop. Dis.">
        <title>A Deep Insight into the Sialome of Rhodnius neglectus, a Vector of Chagas Disease.</title>
        <authorList>
            <person name="Santiago P.B."/>
            <person name="Assumpcao T.C."/>
            <person name="Araujo C.N."/>
            <person name="Bastos I.M."/>
            <person name="Neves D."/>
            <person name="Silva I.G."/>
            <person name="Charneau S."/>
            <person name="Queiroz R.M."/>
            <person name="Raiol T."/>
            <person name="Oliveira J.V."/>
            <person name="Sousa M.V."/>
            <person name="Calvo E."/>
            <person name="Ribeiro J.M."/>
            <person name="Santana J.M."/>
        </authorList>
    </citation>
    <scope>NUCLEOTIDE SEQUENCE</scope>
    <source>
        <tissue evidence="5">Salivary glands</tissue>
    </source>
</reference>
<proteinExistence type="evidence at transcript level"/>
<dbReference type="InterPro" id="IPR017996">
    <property type="entry name" value="MRJP/yellow-related"/>
</dbReference>
<comment type="similarity">
    <text evidence="2">Belongs to the major royal jelly protein family.</text>
</comment>
<keyword evidence="3" id="KW-0964">Secreted</keyword>
<feature type="signal peptide" evidence="4">
    <location>
        <begin position="1"/>
        <end position="21"/>
    </location>
</feature>
<evidence type="ECO:0000256" key="2">
    <source>
        <dbReference type="ARBA" id="ARBA00009127"/>
    </source>
</evidence>
<name>A0A0P4VLE7_9HEMI</name>
<feature type="chain" id="PRO_5006069909" evidence="4">
    <location>
        <begin position="22"/>
        <end position="413"/>
    </location>
</feature>
<accession>A0A0P4VLE7</accession>
<evidence type="ECO:0000313" key="5">
    <source>
        <dbReference type="EMBL" id="JAI55938.1"/>
    </source>
</evidence>
<dbReference type="GO" id="GO:0005576">
    <property type="term" value="C:extracellular region"/>
    <property type="evidence" value="ECO:0007669"/>
    <property type="project" value="UniProtKB-SubCell"/>
</dbReference>
<protein>
    <submittedName>
        <fullName evidence="5">Putative major royal jelly protein</fullName>
    </submittedName>
</protein>
<dbReference type="PRINTS" id="PR01366">
    <property type="entry name" value="ROYALJELLY"/>
</dbReference>
<dbReference type="InterPro" id="IPR011042">
    <property type="entry name" value="6-blade_b-propeller_TolB-like"/>
</dbReference>
<keyword evidence="4" id="KW-0732">Signal</keyword>
<dbReference type="AlphaFoldDB" id="A0A0P4VLE7"/>
<dbReference type="PANTHER" id="PTHR10009:SF11">
    <property type="entry name" value="RH54244P"/>
    <property type="match status" value="1"/>
</dbReference>
<dbReference type="PANTHER" id="PTHR10009">
    <property type="entry name" value="PROTEIN YELLOW-RELATED"/>
    <property type="match status" value="1"/>
</dbReference>
<evidence type="ECO:0000256" key="4">
    <source>
        <dbReference type="SAM" id="SignalP"/>
    </source>
</evidence>
<evidence type="ECO:0000256" key="1">
    <source>
        <dbReference type="ARBA" id="ARBA00004613"/>
    </source>
</evidence>
<dbReference type="Gene3D" id="2.120.10.30">
    <property type="entry name" value="TolB, C-terminal domain"/>
    <property type="match status" value="1"/>
</dbReference>
<organism evidence="5">
    <name type="scientific">Rhodnius neglectus</name>
    <dbReference type="NCBI Taxonomy" id="72488"/>
    <lineage>
        <taxon>Eukaryota</taxon>
        <taxon>Metazoa</taxon>
        <taxon>Ecdysozoa</taxon>
        <taxon>Arthropoda</taxon>
        <taxon>Hexapoda</taxon>
        <taxon>Insecta</taxon>
        <taxon>Pterygota</taxon>
        <taxon>Neoptera</taxon>
        <taxon>Paraneoptera</taxon>
        <taxon>Hemiptera</taxon>
        <taxon>Heteroptera</taxon>
        <taxon>Panheteroptera</taxon>
        <taxon>Cimicomorpha</taxon>
        <taxon>Reduviidae</taxon>
        <taxon>Triatominae</taxon>
        <taxon>Rhodnius</taxon>
    </lineage>
</organism>
<evidence type="ECO:0000256" key="3">
    <source>
        <dbReference type="ARBA" id="ARBA00022525"/>
    </source>
</evidence>
<dbReference type="Pfam" id="PF03022">
    <property type="entry name" value="MRJP"/>
    <property type="match status" value="1"/>
</dbReference>